<gene>
    <name evidence="1" type="ORF">CGI_10019889</name>
</gene>
<accession>K1QQE0</accession>
<evidence type="ECO:0008006" key="2">
    <source>
        <dbReference type="Google" id="ProtNLM"/>
    </source>
</evidence>
<dbReference type="HOGENOM" id="CLU_1361620_0_0_1"/>
<dbReference type="InterPro" id="IPR029044">
    <property type="entry name" value="Nucleotide-diphossugar_trans"/>
</dbReference>
<dbReference type="Gene3D" id="3.90.550.20">
    <property type="match status" value="1"/>
</dbReference>
<reference evidence="1" key="1">
    <citation type="journal article" date="2012" name="Nature">
        <title>The oyster genome reveals stress adaptation and complexity of shell formation.</title>
        <authorList>
            <person name="Zhang G."/>
            <person name="Fang X."/>
            <person name="Guo X."/>
            <person name="Li L."/>
            <person name="Luo R."/>
            <person name="Xu F."/>
            <person name="Yang P."/>
            <person name="Zhang L."/>
            <person name="Wang X."/>
            <person name="Qi H."/>
            <person name="Xiong Z."/>
            <person name="Que H."/>
            <person name="Xie Y."/>
            <person name="Holland P.W."/>
            <person name="Paps J."/>
            <person name="Zhu Y."/>
            <person name="Wu F."/>
            <person name="Chen Y."/>
            <person name="Wang J."/>
            <person name="Peng C."/>
            <person name="Meng J."/>
            <person name="Yang L."/>
            <person name="Liu J."/>
            <person name="Wen B."/>
            <person name="Zhang N."/>
            <person name="Huang Z."/>
            <person name="Zhu Q."/>
            <person name="Feng Y."/>
            <person name="Mount A."/>
            <person name="Hedgecock D."/>
            <person name="Xu Z."/>
            <person name="Liu Y."/>
            <person name="Domazet-Loso T."/>
            <person name="Du Y."/>
            <person name="Sun X."/>
            <person name="Zhang S."/>
            <person name="Liu B."/>
            <person name="Cheng P."/>
            <person name="Jiang X."/>
            <person name="Li J."/>
            <person name="Fan D."/>
            <person name="Wang W."/>
            <person name="Fu W."/>
            <person name="Wang T."/>
            <person name="Wang B."/>
            <person name="Zhang J."/>
            <person name="Peng Z."/>
            <person name="Li Y."/>
            <person name="Li N."/>
            <person name="Wang J."/>
            <person name="Chen M."/>
            <person name="He Y."/>
            <person name="Tan F."/>
            <person name="Song X."/>
            <person name="Zheng Q."/>
            <person name="Huang R."/>
            <person name="Yang H."/>
            <person name="Du X."/>
            <person name="Chen L."/>
            <person name="Yang M."/>
            <person name="Gaffney P.M."/>
            <person name="Wang S."/>
            <person name="Luo L."/>
            <person name="She Z."/>
            <person name="Ming Y."/>
            <person name="Huang W."/>
            <person name="Zhang S."/>
            <person name="Huang B."/>
            <person name="Zhang Y."/>
            <person name="Qu T."/>
            <person name="Ni P."/>
            <person name="Miao G."/>
            <person name="Wang J."/>
            <person name="Wang Q."/>
            <person name="Steinberg C.E."/>
            <person name="Wang H."/>
            <person name="Li N."/>
            <person name="Qian L."/>
            <person name="Zhang G."/>
            <person name="Li Y."/>
            <person name="Yang H."/>
            <person name="Liu X."/>
            <person name="Wang J."/>
            <person name="Yin Y."/>
            <person name="Wang J."/>
        </authorList>
    </citation>
    <scope>NUCLEOTIDE SEQUENCE [LARGE SCALE GENOMIC DNA]</scope>
    <source>
        <strain evidence="1">05x7-T-G4-1.051#20</strain>
    </source>
</reference>
<dbReference type="AlphaFoldDB" id="K1QQE0"/>
<dbReference type="PANTHER" id="PTHR46830">
    <property type="entry name" value="TRANSFERASE, PUTATIVE-RELATED"/>
    <property type="match status" value="1"/>
</dbReference>
<organism evidence="1">
    <name type="scientific">Magallana gigas</name>
    <name type="common">Pacific oyster</name>
    <name type="synonym">Crassostrea gigas</name>
    <dbReference type="NCBI Taxonomy" id="29159"/>
    <lineage>
        <taxon>Eukaryota</taxon>
        <taxon>Metazoa</taxon>
        <taxon>Spiralia</taxon>
        <taxon>Lophotrochozoa</taxon>
        <taxon>Mollusca</taxon>
        <taxon>Bivalvia</taxon>
        <taxon>Autobranchia</taxon>
        <taxon>Pteriomorphia</taxon>
        <taxon>Ostreida</taxon>
        <taxon>Ostreoidea</taxon>
        <taxon>Ostreidae</taxon>
        <taxon>Magallana</taxon>
    </lineage>
</organism>
<proteinExistence type="predicted"/>
<dbReference type="EMBL" id="JH816185">
    <property type="protein sequence ID" value="EKC33389.1"/>
    <property type="molecule type" value="Genomic_DNA"/>
</dbReference>
<dbReference type="PANTHER" id="PTHR46830:SF1">
    <property type="entry name" value="ALPHA-1,4-N-ACETYLGLUCOSAMINYLTRANSFERASE"/>
    <property type="match status" value="1"/>
</dbReference>
<protein>
    <recommendedName>
        <fullName evidence="2">Alpha-1,4-N-acetylglucosaminyltransferase</fullName>
    </recommendedName>
</protein>
<evidence type="ECO:0000313" key="1">
    <source>
        <dbReference type="EMBL" id="EKC33389.1"/>
    </source>
</evidence>
<dbReference type="InParanoid" id="K1QQE0"/>
<name>K1QQE0_MAGGI</name>
<sequence>MPAKFLQEESCEIETALYYLRNHKNITIENYEDPFAKFGGIYLDSDQYILRSLDEFRNNECTMGMAHDGTIGSALIIAARNSRFIQKWIESYRSYDPKSWGGNSVTMATKLTEKFPALVRLHRHHCMFFPHGLVLYNQNYKWSHSYAIHIFKNGHINMLKSINFDTVRKLNNTIGAFFRYILHGKKELCRK</sequence>
<dbReference type="SUPFAM" id="SSF53448">
    <property type="entry name" value="Nucleotide-diphospho-sugar transferases"/>
    <property type="match status" value="1"/>
</dbReference>